<dbReference type="GeneTree" id="ENSGT00390000008351"/>
<reference evidence="4" key="1">
    <citation type="submission" date="2024-01" db="EMBL/GenBank/DDBJ databases">
        <title>GRCr8: a new rat reference genome assembly contstructed from accurate long reads and long range scaffolding.</title>
        <authorList>
            <person name="Doris P.A."/>
            <person name="Kalbfleisch T."/>
            <person name="Li K."/>
            <person name="Howe K."/>
            <person name="Wood J."/>
        </authorList>
    </citation>
    <scope>NUCLEOTIDE SEQUENCE [LARGE SCALE GENOMIC DNA]</scope>
    <source>
        <strain evidence="4">Brown Norway</strain>
    </source>
</reference>
<reference evidence="4" key="3">
    <citation type="submission" date="2025-09" db="UniProtKB">
        <authorList>
            <consortium name="Ensembl"/>
        </authorList>
    </citation>
    <scope>IDENTIFICATION</scope>
    <source>
        <strain evidence="4">Brown Norway</strain>
    </source>
</reference>
<dbReference type="AlphaFoldDB" id="A0A0H2UHU3"/>
<dbReference type="GO" id="GO:0005856">
    <property type="term" value="C:cytoskeleton"/>
    <property type="evidence" value="ECO:0007669"/>
    <property type="project" value="UniProtKB-ARBA"/>
</dbReference>
<feature type="region of interest" description="Disordered" evidence="3">
    <location>
        <begin position="268"/>
        <end position="348"/>
    </location>
</feature>
<evidence type="ECO:0000256" key="1">
    <source>
        <dbReference type="ARBA" id="ARBA00023054"/>
    </source>
</evidence>
<protein>
    <submittedName>
        <fullName evidence="4">Testis specific 10 interacting protein</fullName>
    </submittedName>
</protein>
<dbReference type="OMA" id="DCGPQKQ"/>
<evidence type="ECO:0000313" key="6">
    <source>
        <dbReference type="RGD" id="1302964"/>
    </source>
</evidence>
<keyword evidence="1 2" id="KW-0175">Coiled coil</keyword>
<feature type="region of interest" description="Disordered" evidence="3">
    <location>
        <begin position="1"/>
        <end position="116"/>
    </location>
</feature>
<evidence type="ECO:0000313" key="5">
    <source>
        <dbReference type="Proteomes" id="UP000002494"/>
    </source>
</evidence>
<proteinExistence type="predicted"/>
<evidence type="ECO:0000256" key="3">
    <source>
        <dbReference type="SAM" id="MobiDB-lite"/>
    </source>
</evidence>
<dbReference type="OrthoDB" id="9897099at2759"/>
<feature type="compositionally biased region" description="Basic and acidic residues" evidence="3">
    <location>
        <begin position="322"/>
        <end position="338"/>
    </location>
</feature>
<evidence type="ECO:0000256" key="2">
    <source>
        <dbReference type="SAM" id="Coils"/>
    </source>
</evidence>
<feature type="region of interest" description="Disordered" evidence="3">
    <location>
        <begin position="517"/>
        <end position="562"/>
    </location>
</feature>
<dbReference type="Bgee" id="ENSRNOG00000027564">
    <property type="expression patterns" value="Expressed in testis and 17 other cell types or tissues"/>
</dbReference>
<sequence length="562" mass="62474">MEMAERAVPELAGRGGRGQHANMLNTDQLLVRAISERPRKSTEPLVPGTPTGLFSLLSNISPEEQGRLGSGDSLQSQSCQQQRSYSAGQTTKKERKPRRRNKKGRGSAEAEDLFSSPRKPSFPFQWAWESFIIDGQALLQSGSSVAVGHRSLLFPPAAPQCKTRHKSVANLSEDLRACHKSEVQNLGRRYQPGAWANLSLPLGKAESQGLERPTFWSTGKGSGSECEDVSEVEGQNADEAEKSLSTGELPQLPGQGLTLEEELISEVMEEEEHNRRKGSSVNKGRNSGEKGSEEGELQSHNQGSSSNSNSLRKSPKGTSGAKEFKGPWDLERLHRQLQEELESGPQKQTWKALRAAVQASARNRKTPVTGEEESFLTANFPNRTFHKRQEATRHVSTTAQVRSSEDSLRKNLLQAWEQQQLKEKQQAEMRRAREQQVQQQVARCLAAYTPGGNRGTLGPQRKLEELRRKERQRFAEYQAELQGIQHRVQARPFLFQQAMQVLSALGVDEEQLLAEAGNAEGIPRKHRSYRSFGVEMESSPQSPPKTEPTSSQPGRHPSPTLD</sequence>
<accession>A0A0H2UHU3</accession>
<dbReference type="PANTHER" id="PTHR21501:SF5">
    <property type="entry name" value="TESTIS-SPECIFIC PROTEIN 10-INTERACTING PROTEIN"/>
    <property type="match status" value="1"/>
</dbReference>
<dbReference type="CTD" id="254187"/>
<feature type="region of interest" description="Disordered" evidence="3">
    <location>
        <begin position="207"/>
        <end position="256"/>
    </location>
</feature>
<organism evidence="4 5">
    <name type="scientific">Rattus norvegicus</name>
    <name type="common">Rat</name>
    <dbReference type="NCBI Taxonomy" id="10116"/>
    <lineage>
        <taxon>Eukaryota</taxon>
        <taxon>Metazoa</taxon>
        <taxon>Chordata</taxon>
        <taxon>Craniata</taxon>
        <taxon>Vertebrata</taxon>
        <taxon>Euteleostomi</taxon>
        <taxon>Mammalia</taxon>
        <taxon>Eutheria</taxon>
        <taxon>Euarchontoglires</taxon>
        <taxon>Glires</taxon>
        <taxon>Rodentia</taxon>
        <taxon>Myomorpha</taxon>
        <taxon>Muroidea</taxon>
        <taxon>Muridae</taxon>
        <taxon>Murinae</taxon>
        <taxon>Rattus</taxon>
    </lineage>
</organism>
<dbReference type="PANTHER" id="PTHR21501">
    <property type="entry name" value="PROTEIN FAM-161"/>
    <property type="match status" value="1"/>
</dbReference>
<feature type="compositionally biased region" description="Low complexity" evidence="3">
    <location>
        <begin position="70"/>
        <end position="86"/>
    </location>
</feature>
<feature type="coiled-coil region" evidence="2">
    <location>
        <begin position="460"/>
        <end position="487"/>
    </location>
</feature>
<dbReference type="InterPro" id="IPR051655">
    <property type="entry name" value="FAM161"/>
</dbReference>
<dbReference type="VEuPathDB" id="HostDB:ENSRNOG00000027564"/>
<gene>
    <name evidence="4 6" type="primary">Tsga10ip</name>
</gene>
<dbReference type="Proteomes" id="UP000002494">
    <property type="component" value="Chromosome 1"/>
</dbReference>
<feature type="compositionally biased region" description="Basic residues" evidence="3">
    <location>
        <begin position="93"/>
        <end position="105"/>
    </location>
</feature>
<keyword evidence="5" id="KW-1185">Reference proteome</keyword>
<reference evidence="4" key="2">
    <citation type="submission" date="2025-08" db="UniProtKB">
        <authorList>
            <consortium name="Ensembl"/>
        </authorList>
    </citation>
    <scope>IDENTIFICATION</scope>
    <source>
        <strain evidence="4">Brown Norway</strain>
    </source>
</reference>
<dbReference type="RGD" id="1302964">
    <property type="gene designation" value="Tsga10ip"/>
</dbReference>
<dbReference type="Ensembl" id="ENSRNOT00000038198.6">
    <property type="protein sequence ID" value="ENSRNOP00000033901.6"/>
    <property type="gene ID" value="ENSRNOG00000027564.6"/>
</dbReference>
<name>A0A0H2UHU3_RAT</name>
<evidence type="ECO:0000313" key="4">
    <source>
        <dbReference type="Ensembl" id="ENSRNOP00000033901.6"/>
    </source>
</evidence>
<dbReference type="ExpressionAtlas" id="A0A0H2UHU3">
    <property type="expression patterns" value="baseline and differential"/>
</dbReference>